<dbReference type="Gene3D" id="3.30.890.10">
    <property type="entry name" value="Methyl-cpg-binding Protein 2, Chain A"/>
    <property type="match status" value="1"/>
</dbReference>
<dbReference type="PaxDb" id="2903-EOD23323"/>
<dbReference type="RefSeq" id="XP_005775752.1">
    <property type="nucleotide sequence ID" value="XM_005775695.1"/>
</dbReference>
<reference evidence="2" key="2">
    <citation type="submission" date="2024-10" db="UniProtKB">
        <authorList>
            <consortium name="EnsemblProtists"/>
        </authorList>
    </citation>
    <scope>IDENTIFICATION</scope>
</reference>
<reference evidence="3" key="1">
    <citation type="journal article" date="2013" name="Nature">
        <title>Pan genome of the phytoplankton Emiliania underpins its global distribution.</title>
        <authorList>
            <person name="Read B.A."/>
            <person name="Kegel J."/>
            <person name="Klute M.J."/>
            <person name="Kuo A."/>
            <person name="Lefebvre S.C."/>
            <person name="Maumus F."/>
            <person name="Mayer C."/>
            <person name="Miller J."/>
            <person name="Monier A."/>
            <person name="Salamov A."/>
            <person name="Young J."/>
            <person name="Aguilar M."/>
            <person name="Claverie J.M."/>
            <person name="Frickenhaus S."/>
            <person name="Gonzalez K."/>
            <person name="Herman E.K."/>
            <person name="Lin Y.C."/>
            <person name="Napier J."/>
            <person name="Ogata H."/>
            <person name="Sarno A.F."/>
            <person name="Shmutz J."/>
            <person name="Schroeder D."/>
            <person name="de Vargas C."/>
            <person name="Verret F."/>
            <person name="von Dassow P."/>
            <person name="Valentin K."/>
            <person name="Van de Peer Y."/>
            <person name="Wheeler G."/>
            <person name="Dacks J.B."/>
            <person name="Delwiche C.F."/>
            <person name="Dyhrman S.T."/>
            <person name="Glockner G."/>
            <person name="John U."/>
            <person name="Richards T."/>
            <person name="Worden A.Z."/>
            <person name="Zhang X."/>
            <person name="Grigoriev I.V."/>
            <person name="Allen A.E."/>
            <person name="Bidle K."/>
            <person name="Borodovsky M."/>
            <person name="Bowler C."/>
            <person name="Brownlee C."/>
            <person name="Cock J.M."/>
            <person name="Elias M."/>
            <person name="Gladyshev V.N."/>
            <person name="Groth M."/>
            <person name="Guda C."/>
            <person name="Hadaegh A."/>
            <person name="Iglesias-Rodriguez M.D."/>
            <person name="Jenkins J."/>
            <person name="Jones B.M."/>
            <person name="Lawson T."/>
            <person name="Leese F."/>
            <person name="Lindquist E."/>
            <person name="Lobanov A."/>
            <person name="Lomsadze A."/>
            <person name="Malik S.B."/>
            <person name="Marsh M.E."/>
            <person name="Mackinder L."/>
            <person name="Mock T."/>
            <person name="Mueller-Roeber B."/>
            <person name="Pagarete A."/>
            <person name="Parker M."/>
            <person name="Probert I."/>
            <person name="Quesneville H."/>
            <person name="Raines C."/>
            <person name="Rensing S.A."/>
            <person name="Riano-Pachon D.M."/>
            <person name="Richier S."/>
            <person name="Rokitta S."/>
            <person name="Shiraiwa Y."/>
            <person name="Soanes D.M."/>
            <person name="van der Giezen M."/>
            <person name="Wahlund T.M."/>
            <person name="Williams B."/>
            <person name="Wilson W."/>
            <person name="Wolfe G."/>
            <person name="Wurch L.L."/>
        </authorList>
    </citation>
    <scope>NUCLEOTIDE SEQUENCE</scope>
</reference>
<sequence>MTTSSRPQRLASLGLGNMNRREVPVGQYWQVQVPAWRGIVTSSDAAAADPSSAAQMTANADPVPQSSIEEELARRTARKLTALAFEEDCAHAHRMAAAVDPALDNGESLRLTSSGSYLSRWGARPPPPGPDDALGFAAVLRAARAEAKALESAPPKPKPQQKQKAARAPRARLRDMGAVPGENFTEGLRLLAEYLDECGGDGSSLIADWQCRVRKEGNTAGTSDMYYYSDKGQRLRSRAEAGADQEERQEAKAERRSGPASTPLGVSQADAAADAGMGGGAASGAAWEAAEAAPSARTIKPPRGKPPRAEGCRVAWDGAIGCYRTAEEPPRYWHGAAKLGKGGWKASVPWCAAWSLPEA</sequence>
<dbReference type="GO" id="GO:0003677">
    <property type="term" value="F:DNA binding"/>
    <property type="evidence" value="ECO:0007669"/>
    <property type="project" value="InterPro"/>
</dbReference>
<dbReference type="HOGENOM" id="CLU_049111_0_0_1"/>
<proteinExistence type="predicted"/>
<feature type="region of interest" description="Disordered" evidence="1">
    <location>
        <begin position="147"/>
        <end position="179"/>
    </location>
</feature>
<evidence type="ECO:0000313" key="3">
    <source>
        <dbReference type="Proteomes" id="UP000013827"/>
    </source>
</evidence>
<accession>A0A0D3JII8</accession>
<evidence type="ECO:0000313" key="2">
    <source>
        <dbReference type="EnsemblProtists" id="EOD23323"/>
    </source>
</evidence>
<dbReference type="InterPro" id="IPR016177">
    <property type="entry name" value="DNA-bd_dom_sf"/>
</dbReference>
<dbReference type="AlphaFoldDB" id="A0A0D3JII8"/>
<feature type="region of interest" description="Disordered" evidence="1">
    <location>
        <begin position="286"/>
        <end position="310"/>
    </location>
</feature>
<evidence type="ECO:0008006" key="4">
    <source>
        <dbReference type="Google" id="ProtNLM"/>
    </source>
</evidence>
<dbReference type="GeneID" id="17268867"/>
<evidence type="ECO:0000256" key="1">
    <source>
        <dbReference type="SAM" id="MobiDB-lite"/>
    </source>
</evidence>
<dbReference type="Proteomes" id="UP000013827">
    <property type="component" value="Unassembled WGS sequence"/>
</dbReference>
<feature type="compositionally biased region" description="Low complexity" evidence="1">
    <location>
        <begin position="286"/>
        <end position="296"/>
    </location>
</feature>
<feature type="compositionally biased region" description="Basic and acidic residues" evidence="1">
    <location>
        <begin position="233"/>
        <end position="257"/>
    </location>
</feature>
<feature type="region of interest" description="Disordered" evidence="1">
    <location>
        <begin position="233"/>
        <end position="266"/>
    </location>
</feature>
<feature type="compositionally biased region" description="Basic residues" evidence="1">
    <location>
        <begin position="159"/>
        <end position="171"/>
    </location>
</feature>
<name>A0A0D3JII8_EMIH1</name>
<protein>
    <recommendedName>
        <fullName evidence="4">MBD domain-containing protein</fullName>
    </recommendedName>
</protein>
<dbReference type="KEGG" id="ehx:EMIHUDRAFT_458050"/>
<keyword evidence="3" id="KW-1185">Reference proteome</keyword>
<dbReference type="SUPFAM" id="SSF54171">
    <property type="entry name" value="DNA-binding domain"/>
    <property type="match status" value="1"/>
</dbReference>
<organism evidence="2 3">
    <name type="scientific">Emiliania huxleyi (strain CCMP1516)</name>
    <dbReference type="NCBI Taxonomy" id="280463"/>
    <lineage>
        <taxon>Eukaryota</taxon>
        <taxon>Haptista</taxon>
        <taxon>Haptophyta</taxon>
        <taxon>Prymnesiophyceae</taxon>
        <taxon>Isochrysidales</taxon>
        <taxon>Noelaerhabdaceae</taxon>
        <taxon>Emiliania</taxon>
    </lineage>
</organism>
<dbReference type="EnsemblProtists" id="EOD23323">
    <property type="protein sequence ID" value="EOD23323"/>
    <property type="gene ID" value="EMIHUDRAFT_458050"/>
</dbReference>